<keyword evidence="3" id="KW-1185">Reference proteome</keyword>
<proteinExistence type="predicted"/>
<reference evidence="3" key="1">
    <citation type="journal article" date="2019" name="Int. J. Syst. Evol. Microbiol.">
        <title>The Global Catalogue of Microorganisms (GCM) 10K type strain sequencing project: providing services to taxonomists for standard genome sequencing and annotation.</title>
        <authorList>
            <consortium name="The Broad Institute Genomics Platform"/>
            <consortium name="The Broad Institute Genome Sequencing Center for Infectious Disease"/>
            <person name="Wu L."/>
            <person name="Ma J."/>
        </authorList>
    </citation>
    <scope>NUCLEOTIDE SEQUENCE [LARGE SCALE GENOMIC DNA]</scope>
    <source>
        <strain evidence="3">CGMCC 1.15304</strain>
    </source>
</reference>
<dbReference type="EMBL" id="JBHSCR010000013">
    <property type="protein sequence ID" value="MFC4348623.1"/>
    <property type="molecule type" value="Genomic_DNA"/>
</dbReference>
<gene>
    <name evidence="2" type="ORF">ACFO5Q_12285</name>
</gene>
<protein>
    <submittedName>
        <fullName evidence="2">DUF6916 family protein</fullName>
    </submittedName>
</protein>
<feature type="domain" description="DUF6916" evidence="1">
    <location>
        <begin position="18"/>
        <end position="115"/>
    </location>
</feature>
<comment type="caution">
    <text evidence="2">The sequence shown here is derived from an EMBL/GenBank/DDBJ whole genome shotgun (WGS) entry which is preliminary data.</text>
</comment>
<dbReference type="Pfam" id="PF21880">
    <property type="entry name" value="DUF6916"/>
    <property type="match status" value="1"/>
</dbReference>
<accession>A0ABV8UBR0</accession>
<sequence length="116" mass="12720">MTSTETASLSIATANAQLFDGGIEKDYQFVAGDLAMPVTLMECKEKPLSAGPDSKRTPFILIFRADVDEAHLMQQTLEFKGSIAGLEDGSLDGLMIHRMMRPANLPEGAYYQVMFN</sequence>
<dbReference type="InterPro" id="IPR054209">
    <property type="entry name" value="DUF6916"/>
</dbReference>
<dbReference type="RefSeq" id="WP_068149029.1">
    <property type="nucleotide sequence ID" value="NZ_JBHSCR010000013.1"/>
</dbReference>
<evidence type="ECO:0000313" key="2">
    <source>
        <dbReference type="EMBL" id="MFC4348623.1"/>
    </source>
</evidence>
<dbReference type="Proteomes" id="UP001595776">
    <property type="component" value="Unassembled WGS sequence"/>
</dbReference>
<evidence type="ECO:0000313" key="3">
    <source>
        <dbReference type="Proteomes" id="UP001595776"/>
    </source>
</evidence>
<name>A0ABV8UBR0_9PROT</name>
<organism evidence="2 3">
    <name type="scientific">Kordiimonas lipolytica</name>
    <dbReference type="NCBI Taxonomy" id="1662421"/>
    <lineage>
        <taxon>Bacteria</taxon>
        <taxon>Pseudomonadati</taxon>
        <taxon>Pseudomonadota</taxon>
        <taxon>Alphaproteobacteria</taxon>
        <taxon>Kordiimonadales</taxon>
        <taxon>Kordiimonadaceae</taxon>
        <taxon>Kordiimonas</taxon>
    </lineage>
</organism>
<evidence type="ECO:0000259" key="1">
    <source>
        <dbReference type="Pfam" id="PF21880"/>
    </source>
</evidence>